<dbReference type="EMBL" id="VOSK01000036">
    <property type="protein sequence ID" value="MPR25966.1"/>
    <property type="molecule type" value="Genomic_DNA"/>
</dbReference>
<dbReference type="InterPro" id="IPR009936">
    <property type="entry name" value="DUF1468"/>
</dbReference>
<proteinExistence type="predicted"/>
<dbReference type="Pfam" id="PF07331">
    <property type="entry name" value="TctB"/>
    <property type="match status" value="1"/>
</dbReference>
<reference evidence="3 4" key="1">
    <citation type="journal article" date="2019" name="Syst. Appl. Microbiol.">
        <title>Microvirga tunisiensis sp. nov., a root nodule symbiotic bacterium isolated from Lupinus micranthus and L. luteus grown in Northern Tunisia.</title>
        <authorList>
            <person name="Msaddak A."/>
            <person name="Rejili M."/>
            <person name="Duran D."/>
            <person name="Mars M."/>
            <person name="Palacios J.M."/>
            <person name="Ruiz-Argueso T."/>
            <person name="Rey L."/>
            <person name="Imperial J."/>
        </authorList>
    </citation>
    <scope>NUCLEOTIDE SEQUENCE [LARGE SCALE GENOMIC DNA]</scope>
    <source>
        <strain evidence="3 4">Lmie10</strain>
    </source>
</reference>
<evidence type="ECO:0000259" key="2">
    <source>
        <dbReference type="Pfam" id="PF07331"/>
    </source>
</evidence>
<dbReference type="OrthoDB" id="5186924at2"/>
<feature type="domain" description="DUF1468" evidence="2">
    <location>
        <begin position="6"/>
        <end position="134"/>
    </location>
</feature>
<keyword evidence="1" id="KW-1133">Transmembrane helix</keyword>
<comment type="caution">
    <text evidence="3">The sequence shown here is derived from an EMBL/GenBank/DDBJ whole genome shotgun (WGS) entry which is preliminary data.</text>
</comment>
<keyword evidence="1" id="KW-0812">Transmembrane</keyword>
<dbReference type="Proteomes" id="UP000403266">
    <property type="component" value="Unassembled WGS sequence"/>
</dbReference>
<dbReference type="RefSeq" id="WP_152711831.1">
    <property type="nucleotide sequence ID" value="NZ_VOSJ01000064.1"/>
</dbReference>
<gene>
    <name evidence="3" type="ORF">FS320_12200</name>
</gene>
<protein>
    <recommendedName>
        <fullName evidence="2">DUF1468 domain-containing protein</fullName>
    </recommendedName>
</protein>
<accession>A0A5N7MPQ9</accession>
<keyword evidence="4" id="KW-1185">Reference proteome</keyword>
<sequence length="145" mass="15401">MALIGAFLILTALAGLYLAWPLATSTDVGIGPGYVPRMLAFIQVGLGALLVRNGCTFPGEPLETWYVRPPLFILSAVTFFAFSIERFGLVISLIGLVVISCKASRDTTAYEILSLIVGAVLVSVVVFVKALGLSIGLWPVQMLGL</sequence>
<feature type="transmembrane region" description="Helical" evidence="1">
    <location>
        <begin position="112"/>
        <end position="138"/>
    </location>
</feature>
<evidence type="ECO:0000313" key="4">
    <source>
        <dbReference type="Proteomes" id="UP000403266"/>
    </source>
</evidence>
<keyword evidence="1" id="KW-0472">Membrane</keyword>
<feature type="transmembrane region" description="Helical" evidence="1">
    <location>
        <begin position="71"/>
        <end position="100"/>
    </location>
</feature>
<name>A0A5N7MPQ9_9HYPH</name>
<evidence type="ECO:0000256" key="1">
    <source>
        <dbReference type="SAM" id="Phobius"/>
    </source>
</evidence>
<dbReference type="AlphaFoldDB" id="A0A5N7MPQ9"/>
<evidence type="ECO:0000313" key="3">
    <source>
        <dbReference type="EMBL" id="MPR25966.1"/>
    </source>
</evidence>
<organism evidence="3 4">
    <name type="scientific">Microvirga tunisiensis</name>
    <dbReference type="NCBI Taxonomy" id="2108360"/>
    <lineage>
        <taxon>Bacteria</taxon>
        <taxon>Pseudomonadati</taxon>
        <taxon>Pseudomonadota</taxon>
        <taxon>Alphaproteobacteria</taxon>
        <taxon>Hyphomicrobiales</taxon>
        <taxon>Methylobacteriaceae</taxon>
        <taxon>Microvirga</taxon>
    </lineage>
</organism>